<proteinExistence type="predicted"/>
<protein>
    <submittedName>
        <fullName evidence="2">Leucine-rich repeat protein</fullName>
    </submittedName>
</protein>
<dbReference type="PANTHER" id="PTHR45661">
    <property type="entry name" value="SURFACE ANTIGEN"/>
    <property type="match status" value="1"/>
</dbReference>
<dbReference type="InterPro" id="IPR032675">
    <property type="entry name" value="LRR_dom_sf"/>
</dbReference>
<dbReference type="Gene3D" id="3.80.10.10">
    <property type="entry name" value="Ribonuclease Inhibitor"/>
    <property type="match status" value="2"/>
</dbReference>
<dbReference type="PROSITE" id="PS51257">
    <property type="entry name" value="PROKAR_LIPOPROTEIN"/>
    <property type="match status" value="1"/>
</dbReference>
<organism evidence="2 3">
    <name type="scientific">Candidatus Stercoripulliclostridium merdipullorum</name>
    <dbReference type="NCBI Taxonomy" id="2840952"/>
    <lineage>
        <taxon>Bacteria</taxon>
        <taxon>Bacillati</taxon>
        <taxon>Bacillota</taxon>
        <taxon>Clostridia</taxon>
        <taxon>Eubacteriales</taxon>
        <taxon>Candidatus Stercoripulliclostridium</taxon>
    </lineage>
</organism>
<dbReference type="InterPro" id="IPR053139">
    <property type="entry name" value="Surface_bspA-like"/>
</dbReference>
<accession>A0A9D1SWR8</accession>
<dbReference type="InterPro" id="IPR042229">
    <property type="entry name" value="Listeria/Bacterioides_rpt_sf"/>
</dbReference>
<name>A0A9D1SWR8_9FIRM</name>
<sequence>MRKLLQTVLPLILLIVLLVAGVAACEQKTEPTTEDDPYLRLAATSTTQFYLGEVDLSVIRIEVYDPVSATVTESVVLDQSMLSESDYQKLGNIGTHTVTVVYNDLTYNLTVTVTERPVQHTYTWTFYATRGAFENGSTTFTHSGTTISTLPVPALSGYRFVGWFNNEQLTGQQLVVDGETAMTSDQSFYAKWQDNRQYKVDFRDGVTGGIFHTVTGVEHGTDVTLPTPPSKKEYRFVGWSSDGKNITKDTVIEAQYEVLEYTVTYKYIDPTSGDWTSVVKGPVRWGQSLPASEQLELPARNGYTAQWVDDETLKAPELSSITRNISITAQYTPIVHIVRYLDRNEAVVSTQLVSHGETVPQVLDVPSVPGHTGVWRYYTASGALEPIDLSVFKIERDIDIYATYTKNRYKVTYVWGGSTQEETVDYGTVLNTMYDLFALPGSPYDPKYDEVNWYTSSSYDEQHLVKLPYYVERDVTFYARISKKPLFVDFLLPDRAIVEGTVAEPISYEPVTLPIEGYDSTDPYILRREGITGGIVAAPALNLGRYKVEGWQMRDGTRVDLNTISDFHEYSDNPEEDTALYAILVVKRFTVRFYNMTIEGNADNVRIVFSELESERMDNVLHGKEIVPLSSDRLTSPSYPWDPHAASFRFEAWYPDRNLIGEAYNPVGVVVESNLSFYAKWFDEAKGSEGLQYRAIYGADETIEAYEVVGFKPNVPNGTVIEQVIIPRMHERKPVVTITRSAFNSNFNVKIKSIQLTEMITTIEEGAFMFNTALIDFGVMDGIDRFVFEGGILYRVDESGRKTLILAAAPAALGDTVEIAAEVERIGEGAFAACKSLTAVRFAAEGNLAEIGARAFDGCDRLSAIALPASLTTIEEGAFRSCLALQTITLDPATRLTLIGEGALDDTLWYMNAAQNTDRVELGNVLIRYFADVERLELPASITVIAPHAFAKEAAQPAFKLQQLIISQGSQLQVIGAEAFASCPDLVLISINITDHVVQIDPDAFVGLGYTLKLSVPSALRSEYVAMLQGTNIDIVGI</sequence>
<evidence type="ECO:0000313" key="2">
    <source>
        <dbReference type="EMBL" id="HIU99559.1"/>
    </source>
</evidence>
<dbReference type="Pfam" id="PF09479">
    <property type="entry name" value="Flg_new"/>
    <property type="match status" value="4"/>
</dbReference>
<dbReference type="InterPro" id="IPR013378">
    <property type="entry name" value="InlB-like_B-rpt"/>
</dbReference>
<dbReference type="SUPFAM" id="SSF52058">
    <property type="entry name" value="L domain-like"/>
    <property type="match status" value="1"/>
</dbReference>
<dbReference type="GO" id="GO:0030313">
    <property type="term" value="C:cell envelope"/>
    <property type="evidence" value="ECO:0007669"/>
    <property type="project" value="UniProtKB-SubCell"/>
</dbReference>
<dbReference type="Proteomes" id="UP000886891">
    <property type="component" value="Unassembled WGS sequence"/>
</dbReference>
<dbReference type="Pfam" id="PF13306">
    <property type="entry name" value="LRR_5"/>
    <property type="match status" value="3"/>
</dbReference>
<gene>
    <name evidence="2" type="ORF">IAB14_00400</name>
</gene>
<dbReference type="PANTHER" id="PTHR45661:SF3">
    <property type="entry name" value="IG-LIKE DOMAIN-CONTAINING PROTEIN"/>
    <property type="match status" value="1"/>
</dbReference>
<evidence type="ECO:0000256" key="1">
    <source>
        <dbReference type="ARBA" id="ARBA00004196"/>
    </source>
</evidence>
<evidence type="ECO:0000313" key="3">
    <source>
        <dbReference type="Proteomes" id="UP000886891"/>
    </source>
</evidence>
<reference evidence="2" key="1">
    <citation type="submission" date="2020-10" db="EMBL/GenBank/DDBJ databases">
        <authorList>
            <person name="Gilroy R."/>
        </authorList>
    </citation>
    <scope>NUCLEOTIDE SEQUENCE</scope>
    <source>
        <strain evidence="2">23406</strain>
    </source>
</reference>
<dbReference type="Gene3D" id="2.60.40.4270">
    <property type="entry name" value="Listeria-Bacteroides repeat domain"/>
    <property type="match status" value="2"/>
</dbReference>
<dbReference type="InterPro" id="IPR026906">
    <property type="entry name" value="LRR_5"/>
</dbReference>
<dbReference type="AlphaFoldDB" id="A0A9D1SWR8"/>
<comment type="caution">
    <text evidence="2">The sequence shown here is derived from an EMBL/GenBank/DDBJ whole genome shotgun (WGS) entry which is preliminary data.</text>
</comment>
<comment type="subcellular location">
    <subcellularLocation>
        <location evidence="1">Cell envelope</location>
    </subcellularLocation>
</comment>
<dbReference type="EMBL" id="DVOH01000005">
    <property type="protein sequence ID" value="HIU99559.1"/>
    <property type="molecule type" value="Genomic_DNA"/>
</dbReference>
<reference evidence="2" key="2">
    <citation type="journal article" date="2021" name="PeerJ">
        <title>Extensive microbial diversity within the chicken gut microbiome revealed by metagenomics and culture.</title>
        <authorList>
            <person name="Gilroy R."/>
            <person name="Ravi A."/>
            <person name="Getino M."/>
            <person name="Pursley I."/>
            <person name="Horton D.L."/>
            <person name="Alikhan N.F."/>
            <person name="Baker D."/>
            <person name="Gharbi K."/>
            <person name="Hall N."/>
            <person name="Watson M."/>
            <person name="Adriaenssens E.M."/>
            <person name="Foster-Nyarko E."/>
            <person name="Jarju S."/>
            <person name="Secka A."/>
            <person name="Antonio M."/>
            <person name="Oren A."/>
            <person name="Chaudhuri R.R."/>
            <person name="La Ragione R."/>
            <person name="Hildebrand F."/>
            <person name="Pallen M.J."/>
        </authorList>
    </citation>
    <scope>NUCLEOTIDE SEQUENCE</scope>
    <source>
        <strain evidence="2">23406</strain>
    </source>
</reference>
<dbReference type="NCBIfam" id="TIGR02543">
    <property type="entry name" value="List_Bact_rpt"/>
    <property type="match status" value="1"/>
</dbReference>